<comment type="caution">
    <text evidence="5">The sequence shown here is derived from an EMBL/GenBank/DDBJ whole genome shotgun (WGS) entry which is preliminary data.</text>
</comment>
<feature type="region of interest" description="Disordered" evidence="3">
    <location>
        <begin position="37"/>
        <end position="94"/>
    </location>
</feature>
<dbReference type="Proteomes" id="UP000750711">
    <property type="component" value="Unassembled WGS sequence"/>
</dbReference>
<comment type="similarity">
    <text evidence="1">Belongs to the Cdt1 family.</text>
</comment>
<evidence type="ECO:0000259" key="4">
    <source>
        <dbReference type="Pfam" id="PF16679"/>
    </source>
</evidence>
<evidence type="ECO:0000256" key="1">
    <source>
        <dbReference type="ARBA" id="ARBA00008356"/>
    </source>
</evidence>
<evidence type="ECO:0000313" key="5">
    <source>
        <dbReference type="EMBL" id="KAH0565195.1"/>
    </source>
</evidence>
<dbReference type="InterPro" id="IPR032054">
    <property type="entry name" value="Cdt1_C"/>
</dbReference>
<dbReference type="InterPro" id="IPR038090">
    <property type="entry name" value="Cdt1_C_WH_dom_sf"/>
</dbReference>
<evidence type="ECO:0000256" key="3">
    <source>
        <dbReference type="SAM" id="MobiDB-lite"/>
    </source>
</evidence>
<dbReference type="EMBL" id="JAGHQM010000125">
    <property type="protein sequence ID" value="KAH0565195.1"/>
    <property type="molecule type" value="Genomic_DNA"/>
</dbReference>
<feature type="compositionally biased region" description="Basic residues" evidence="3">
    <location>
        <begin position="1"/>
        <end position="10"/>
    </location>
</feature>
<proteinExistence type="inferred from homology"/>
<name>A0A9P8LG42_9PEZI</name>
<dbReference type="Pfam" id="PF16679">
    <property type="entry name" value="CDT1_C"/>
    <property type="match status" value="1"/>
</dbReference>
<protein>
    <recommendedName>
        <fullName evidence="4">DNA replication factor Cdt1 C-terminal domain-containing protein</fullName>
    </recommendedName>
</protein>
<sequence length="268" mass="28798">MPPAKRRRITSAKTSTSSTPTTRSIISFTKVNKAGGLLASNTKKSDFEAETDSARYVTSGGSQSEETESNKRKRKGGDEHDKAQARGSLTGDHNAIVRRGTSLLERAGLPGSFTLPIRAKELLRSTISPPLSKAAVHRKAALQRLDEVIAVLVHLSDSGAGLLRAKRRIGAVVGELQTAADRPSISTGVSSVRVQQRVSLPLATLVVHLKDSLTNPISREEAERCIQLLADEVAPDWISTVTLGKVSAVIINKDARRGVAGWRDRVEV</sequence>
<evidence type="ECO:0000313" key="6">
    <source>
        <dbReference type="Proteomes" id="UP000750711"/>
    </source>
</evidence>
<organism evidence="5 6">
    <name type="scientific">Trichoglossum hirsutum</name>
    <dbReference type="NCBI Taxonomy" id="265104"/>
    <lineage>
        <taxon>Eukaryota</taxon>
        <taxon>Fungi</taxon>
        <taxon>Dikarya</taxon>
        <taxon>Ascomycota</taxon>
        <taxon>Pezizomycotina</taxon>
        <taxon>Geoglossomycetes</taxon>
        <taxon>Geoglossales</taxon>
        <taxon>Geoglossaceae</taxon>
        <taxon>Trichoglossum</taxon>
    </lineage>
</organism>
<dbReference type="Gene3D" id="1.10.10.1420">
    <property type="entry name" value="DNA replication factor Cdt1, C-terminal WH domain"/>
    <property type="match status" value="1"/>
</dbReference>
<gene>
    <name evidence="5" type="ORF">GP486_001411</name>
</gene>
<keyword evidence="6" id="KW-1185">Reference proteome</keyword>
<dbReference type="AlphaFoldDB" id="A0A9P8LG42"/>
<feature type="compositionally biased region" description="Low complexity" evidence="3">
    <location>
        <begin position="11"/>
        <end position="23"/>
    </location>
</feature>
<reference evidence="5" key="1">
    <citation type="submission" date="2021-03" db="EMBL/GenBank/DDBJ databases">
        <title>Comparative genomics and phylogenomic investigation of the class Geoglossomycetes provide insights into ecological specialization and systematics.</title>
        <authorList>
            <person name="Melie T."/>
            <person name="Pirro S."/>
            <person name="Miller A.N."/>
            <person name="Quandt A."/>
        </authorList>
    </citation>
    <scope>NUCLEOTIDE SEQUENCE</scope>
    <source>
        <strain evidence="5">CAQ_001_2017</strain>
    </source>
</reference>
<accession>A0A9P8LG42</accession>
<evidence type="ECO:0000256" key="2">
    <source>
        <dbReference type="ARBA" id="ARBA00023306"/>
    </source>
</evidence>
<keyword evidence="2" id="KW-0131">Cell cycle</keyword>
<feature type="domain" description="DNA replication factor Cdt1 C-terminal" evidence="4">
    <location>
        <begin position="117"/>
        <end position="243"/>
    </location>
</feature>
<feature type="region of interest" description="Disordered" evidence="3">
    <location>
        <begin position="1"/>
        <end position="23"/>
    </location>
</feature>